<organism evidence="2 3">
    <name type="scientific">Morus notabilis</name>
    <dbReference type="NCBI Taxonomy" id="981085"/>
    <lineage>
        <taxon>Eukaryota</taxon>
        <taxon>Viridiplantae</taxon>
        <taxon>Streptophyta</taxon>
        <taxon>Embryophyta</taxon>
        <taxon>Tracheophyta</taxon>
        <taxon>Spermatophyta</taxon>
        <taxon>Magnoliopsida</taxon>
        <taxon>eudicotyledons</taxon>
        <taxon>Gunneridae</taxon>
        <taxon>Pentapetalae</taxon>
        <taxon>rosids</taxon>
        <taxon>fabids</taxon>
        <taxon>Rosales</taxon>
        <taxon>Moraceae</taxon>
        <taxon>Moreae</taxon>
        <taxon>Morus</taxon>
    </lineage>
</organism>
<feature type="region of interest" description="Disordered" evidence="1">
    <location>
        <begin position="419"/>
        <end position="438"/>
    </location>
</feature>
<feature type="region of interest" description="Disordered" evidence="1">
    <location>
        <begin position="169"/>
        <end position="204"/>
    </location>
</feature>
<feature type="region of interest" description="Disordered" evidence="1">
    <location>
        <begin position="233"/>
        <end position="286"/>
    </location>
</feature>
<feature type="compositionally biased region" description="Low complexity" evidence="1">
    <location>
        <begin position="244"/>
        <end position="255"/>
    </location>
</feature>
<feature type="compositionally biased region" description="Polar residues" evidence="1">
    <location>
        <begin position="457"/>
        <end position="466"/>
    </location>
</feature>
<evidence type="ECO:0000256" key="1">
    <source>
        <dbReference type="SAM" id="MobiDB-lite"/>
    </source>
</evidence>
<feature type="compositionally biased region" description="Polar residues" evidence="1">
    <location>
        <begin position="169"/>
        <end position="186"/>
    </location>
</feature>
<name>W9RGD1_9ROSA</name>
<reference evidence="3" key="1">
    <citation type="submission" date="2013-01" db="EMBL/GenBank/DDBJ databases">
        <title>Draft Genome Sequence of a Mulberry Tree, Morus notabilis C.K. Schneid.</title>
        <authorList>
            <person name="He N."/>
            <person name="Zhao S."/>
        </authorList>
    </citation>
    <scope>NUCLEOTIDE SEQUENCE</scope>
</reference>
<evidence type="ECO:0000313" key="2">
    <source>
        <dbReference type="EMBL" id="EXB89637.1"/>
    </source>
</evidence>
<sequence>MAFYFDEDHWAFLEDIEAPMWVDLTLEANSNNQDKFHHCSSSQLKSTFFHSGDGDSTRDFDLTGLSSPKLPASVSKSRGKQYRIKKWKGENQNFSVDKPHPVKVLTGKSSRVKLGLRDKKKHKLSFIPKETSVSKSSVVCESSLKGKAVSNGSNHPSACEDIGRSMSSEANKTIDSNPTSTVTYENESGRQKQNKANDVSSKAFGHTNGLLSAMKMALRKSYITRPAARMEINNDARQIKGRNSTSSKSSVGSSSNPRHDVRISTSSSARPKEITPESRNMGRITYVAKSKISSGIVKAPRIKMEEGTSNNRRGGSQGNPAKSTHQEAARQKVLYRPSHTKALVPSRVNEQDSAVAATKAKKKAGTRVMKSNNLVGGGKENVTGKMSQSEKCNGRGIAQDSTVAATKAKKKAGTRVMKSNNLVGGGKENVTGKMSESEKCNGRGIAGGGIAGRGQKGTKQSLSASGRNDMGGTVCLKQVGAKISSKDVNLAVPACPVHDRLGLCVFHAMLGLAH</sequence>
<dbReference type="EMBL" id="KE345012">
    <property type="protein sequence ID" value="EXB89637.1"/>
    <property type="molecule type" value="Genomic_DNA"/>
</dbReference>
<dbReference type="Proteomes" id="UP000030645">
    <property type="component" value="Unassembled WGS sequence"/>
</dbReference>
<accession>W9RGD1</accession>
<gene>
    <name evidence="2" type="ORF">L484_018738</name>
</gene>
<feature type="region of interest" description="Disordered" evidence="1">
    <location>
        <begin position="360"/>
        <end position="394"/>
    </location>
</feature>
<feature type="region of interest" description="Disordered" evidence="1">
    <location>
        <begin position="444"/>
        <end position="467"/>
    </location>
</feature>
<evidence type="ECO:0000313" key="3">
    <source>
        <dbReference type="Proteomes" id="UP000030645"/>
    </source>
</evidence>
<feature type="compositionally biased region" description="Gly residues" evidence="1">
    <location>
        <begin position="444"/>
        <end position="455"/>
    </location>
</feature>
<protein>
    <submittedName>
        <fullName evidence="2">Uncharacterized protein</fullName>
    </submittedName>
</protein>
<dbReference type="eggNOG" id="ENOG502QUQ1">
    <property type="taxonomic scope" value="Eukaryota"/>
</dbReference>
<feature type="compositionally biased region" description="Polar residues" evidence="1">
    <location>
        <begin position="307"/>
        <end position="323"/>
    </location>
</feature>
<feature type="region of interest" description="Disordered" evidence="1">
    <location>
        <begin position="298"/>
        <end position="330"/>
    </location>
</feature>
<proteinExistence type="predicted"/>
<dbReference type="AlphaFoldDB" id="W9RGD1"/>
<keyword evidence="3" id="KW-1185">Reference proteome</keyword>